<reference evidence="2" key="1">
    <citation type="submission" date="2020-11" db="EMBL/GenBank/DDBJ databases">
        <authorList>
            <person name="Whitehead M."/>
        </authorList>
    </citation>
    <scope>NUCLEOTIDE SEQUENCE</scope>
    <source>
        <strain evidence="2">EGII</strain>
    </source>
</reference>
<feature type="non-terminal residue" evidence="2">
    <location>
        <position position="1"/>
    </location>
</feature>
<keyword evidence="3" id="KW-1185">Reference proteome</keyword>
<dbReference type="EMBL" id="CAJHJT010000023">
    <property type="protein sequence ID" value="CAD7001487.1"/>
    <property type="molecule type" value="Genomic_DNA"/>
</dbReference>
<evidence type="ECO:0000313" key="3">
    <source>
        <dbReference type="Proteomes" id="UP000606786"/>
    </source>
</evidence>
<accession>A0A811UUT2</accession>
<comment type="caution">
    <text evidence="2">The sequence shown here is derived from an EMBL/GenBank/DDBJ whole genome shotgun (WGS) entry which is preliminary data.</text>
</comment>
<dbReference type="AlphaFoldDB" id="A0A811UUT2"/>
<organism evidence="2 3">
    <name type="scientific">Ceratitis capitata</name>
    <name type="common">Mediterranean fruit fly</name>
    <name type="synonym">Tephritis capitata</name>
    <dbReference type="NCBI Taxonomy" id="7213"/>
    <lineage>
        <taxon>Eukaryota</taxon>
        <taxon>Metazoa</taxon>
        <taxon>Ecdysozoa</taxon>
        <taxon>Arthropoda</taxon>
        <taxon>Hexapoda</taxon>
        <taxon>Insecta</taxon>
        <taxon>Pterygota</taxon>
        <taxon>Neoptera</taxon>
        <taxon>Endopterygota</taxon>
        <taxon>Diptera</taxon>
        <taxon>Brachycera</taxon>
        <taxon>Muscomorpha</taxon>
        <taxon>Tephritoidea</taxon>
        <taxon>Tephritidae</taxon>
        <taxon>Ceratitis</taxon>
        <taxon>Ceratitis</taxon>
    </lineage>
</organism>
<evidence type="ECO:0000256" key="1">
    <source>
        <dbReference type="SAM" id="MobiDB-lite"/>
    </source>
</evidence>
<dbReference type="Proteomes" id="UP000606786">
    <property type="component" value="Unassembled WGS sequence"/>
</dbReference>
<gene>
    <name evidence="2" type="ORF">CCAP1982_LOCUS9984</name>
</gene>
<feature type="compositionally biased region" description="Basic residues" evidence="1">
    <location>
        <begin position="58"/>
        <end position="77"/>
    </location>
</feature>
<sequence length="102" mass="11855">RDVKFLDEMFYRKDDKSSKSLEVDFDIQKEESFVDSEEIVEQSSSESENEISEPIVPKRSRGRPKIIRSGARGRPKKSFREGTTKRVDNELESTVVVLFKKL</sequence>
<protein>
    <submittedName>
        <fullName evidence="2">(Mediterranean fruit fly) hypothetical protein</fullName>
    </submittedName>
</protein>
<proteinExistence type="predicted"/>
<evidence type="ECO:0000313" key="2">
    <source>
        <dbReference type="EMBL" id="CAD7001487.1"/>
    </source>
</evidence>
<feature type="region of interest" description="Disordered" evidence="1">
    <location>
        <begin position="36"/>
        <end position="85"/>
    </location>
</feature>
<name>A0A811UUT2_CERCA</name>